<keyword evidence="4 8" id="KW-0406">Ion transport</keyword>
<dbReference type="HAMAP" id="MF_01416">
    <property type="entry name" value="ATP_synth_delta_bact"/>
    <property type="match status" value="1"/>
</dbReference>
<keyword evidence="3 8" id="KW-0375">Hydrogen ion transport</keyword>
<dbReference type="AlphaFoldDB" id="A0A3L9L6P9"/>
<reference evidence="9 10" key="1">
    <citation type="submission" date="2018-10" db="EMBL/GenBank/DDBJ databases">
        <title>Kocuria tytonicola, new bacteria from the preen glands of American barn owls (Tyto furcata).</title>
        <authorList>
            <person name="Braun M.S."/>
            <person name="Wang E."/>
            <person name="Zimmermann S."/>
            <person name="Boutin S."/>
            <person name="Wagner H."/>
            <person name="Wink M."/>
        </authorList>
    </citation>
    <scope>NUCLEOTIDE SEQUENCE [LARGE SCALE GENOMIC DNA]</scope>
    <source>
        <strain evidence="9 10">473</strain>
    </source>
</reference>
<organism evidence="9 10">
    <name type="scientific">Kocuria tytonicola</name>
    <dbReference type="NCBI Taxonomy" id="2055946"/>
    <lineage>
        <taxon>Bacteria</taxon>
        <taxon>Bacillati</taxon>
        <taxon>Actinomycetota</taxon>
        <taxon>Actinomycetes</taxon>
        <taxon>Micrococcales</taxon>
        <taxon>Micrococcaceae</taxon>
        <taxon>Kocuria</taxon>
    </lineage>
</organism>
<dbReference type="GO" id="GO:0045259">
    <property type="term" value="C:proton-transporting ATP synthase complex"/>
    <property type="evidence" value="ECO:0007669"/>
    <property type="project" value="UniProtKB-KW"/>
</dbReference>
<accession>A0A3L9L6P9</accession>
<evidence type="ECO:0000313" key="10">
    <source>
        <dbReference type="Proteomes" id="UP000277871"/>
    </source>
</evidence>
<dbReference type="InterPro" id="IPR020781">
    <property type="entry name" value="ATPase_OSCP/d_CS"/>
</dbReference>
<evidence type="ECO:0000256" key="2">
    <source>
        <dbReference type="ARBA" id="ARBA00022448"/>
    </source>
</evidence>
<dbReference type="PRINTS" id="PR00125">
    <property type="entry name" value="ATPASEDELTA"/>
</dbReference>
<evidence type="ECO:0000256" key="5">
    <source>
        <dbReference type="ARBA" id="ARBA00023136"/>
    </source>
</evidence>
<keyword evidence="10" id="KW-1185">Reference proteome</keyword>
<comment type="subcellular location">
    <subcellularLocation>
        <location evidence="8">Cell membrane</location>
        <topology evidence="8">Peripheral membrane protein</topology>
    </subcellularLocation>
    <subcellularLocation>
        <location evidence="1">Membrane</location>
    </subcellularLocation>
</comment>
<evidence type="ECO:0000313" key="9">
    <source>
        <dbReference type="EMBL" id="RLY94666.1"/>
    </source>
</evidence>
<keyword evidence="7 8" id="KW-0066">ATP synthesis</keyword>
<dbReference type="EMBL" id="RDEX01000001">
    <property type="protein sequence ID" value="RLY94666.1"/>
    <property type="molecule type" value="Genomic_DNA"/>
</dbReference>
<dbReference type="NCBIfam" id="NF009967">
    <property type="entry name" value="PRK13430.1"/>
    <property type="match status" value="1"/>
</dbReference>
<dbReference type="OrthoDB" id="5242917at2"/>
<comment type="function">
    <text evidence="8">F(1)F(0) ATP synthase produces ATP from ADP in the presence of a proton or sodium gradient. F-type ATPases consist of two structural domains, F(1) containing the extramembraneous catalytic core and F(0) containing the membrane proton channel, linked together by a central stalk and a peripheral stalk. During catalysis, ATP synthesis in the catalytic domain of F(1) is coupled via a rotary mechanism of the central stalk subunits to proton translocation.</text>
</comment>
<protein>
    <recommendedName>
        <fullName evidence="8">ATP synthase subunit delta</fullName>
    </recommendedName>
    <alternativeName>
        <fullName evidence="8">ATP synthase F(1) sector subunit delta</fullName>
    </alternativeName>
    <alternativeName>
        <fullName evidence="8">F-type ATPase subunit delta</fullName>
        <shortName evidence="8">F-ATPase subunit delta</shortName>
    </alternativeName>
</protein>
<keyword evidence="6 8" id="KW-0139">CF(1)</keyword>
<comment type="similarity">
    <text evidence="8">Belongs to the ATPase delta chain family.</text>
</comment>
<evidence type="ECO:0000256" key="7">
    <source>
        <dbReference type="ARBA" id="ARBA00023310"/>
    </source>
</evidence>
<evidence type="ECO:0000256" key="8">
    <source>
        <dbReference type="HAMAP-Rule" id="MF_01416"/>
    </source>
</evidence>
<dbReference type="Pfam" id="PF00213">
    <property type="entry name" value="OSCP"/>
    <property type="match status" value="1"/>
</dbReference>
<evidence type="ECO:0000256" key="6">
    <source>
        <dbReference type="ARBA" id="ARBA00023196"/>
    </source>
</evidence>
<evidence type="ECO:0000256" key="4">
    <source>
        <dbReference type="ARBA" id="ARBA00023065"/>
    </source>
</evidence>
<comment type="function">
    <text evidence="8">This protein is part of the stalk that links CF(0) to CF(1). It either transmits conformational changes from CF(0) to CF(1) or is implicated in proton conduction.</text>
</comment>
<keyword evidence="2 8" id="KW-0813">Transport</keyword>
<keyword evidence="8" id="KW-1003">Cell membrane</keyword>
<dbReference type="GO" id="GO:0046933">
    <property type="term" value="F:proton-transporting ATP synthase activity, rotational mechanism"/>
    <property type="evidence" value="ECO:0007669"/>
    <property type="project" value="UniProtKB-UniRule"/>
</dbReference>
<dbReference type="GO" id="GO:0016787">
    <property type="term" value="F:hydrolase activity"/>
    <property type="evidence" value="ECO:0007669"/>
    <property type="project" value="UniProtKB-KW"/>
</dbReference>
<keyword evidence="9" id="KW-0378">Hydrolase</keyword>
<dbReference type="PROSITE" id="PS00389">
    <property type="entry name" value="ATPASE_DELTA"/>
    <property type="match status" value="1"/>
</dbReference>
<dbReference type="GO" id="GO:0005886">
    <property type="term" value="C:plasma membrane"/>
    <property type="evidence" value="ECO:0007669"/>
    <property type="project" value="UniProtKB-SubCell"/>
</dbReference>
<evidence type="ECO:0000256" key="1">
    <source>
        <dbReference type="ARBA" id="ARBA00004370"/>
    </source>
</evidence>
<proteinExistence type="inferred from homology"/>
<sequence>MAEASNEPFRPLTVDVDRWAQSASTGTSRQLFEILDIVDGNGALRRALTDPSRAADDRARLVHTLFDGRADAVAVEIAAALASQRSATERQLGDEMEHLAVMLTAAAAENRGGGHALESLVDELIRFRSMLDRSAEVQRAFSDPRAGAEAKITLARRLMTPGSEESALLVERAVSEPRGALPGRLLERFAQWVADRQQRWIARVETARPLGEDQLARLRDGLNRLYGRDLKLTTEVNPALVGGLRVQVGEEIIDGSVTHRLNQLQQRIGA</sequence>
<dbReference type="RefSeq" id="WP_121846185.1">
    <property type="nucleotide sequence ID" value="NZ_PHOA01000058.1"/>
</dbReference>
<dbReference type="InterPro" id="IPR000711">
    <property type="entry name" value="ATPase_OSCP/dsu"/>
</dbReference>
<comment type="caution">
    <text evidence="9">The sequence shown here is derived from an EMBL/GenBank/DDBJ whole genome shotgun (WGS) entry which is preliminary data.</text>
</comment>
<dbReference type="Proteomes" id="UP000277871">
    <property type="component" value="Unassembled WGS sequence"/>
</dbReference>
<keyword evidence="5 8" id="KW-0472">Membrane</keyword>
<name>A0A3L9L6P9_9MICC</name>
<gene>
    <name evidence="8" type="primary">atpH</name>
    <name evidence="9" type="ORF">EAE32_05805</name>
</gene>
<dbReference type="PANTHER" id="PTHR11910">
    <property type="entry name" value="ATP SYNTHASE DELTA CHAIN"/>
    <property type="match status" value="1"/>
</dbReference>
<evidence type="ECO:0000256" key="3">
    <source>
        <dbReference type="ARBA" id="ARBA00022781"/>
    </source>
</evidence>